<proteinExistence type="predicted"/>
<evidence type="ECO:0000256" key="1">
    <source>
        <dbReference type="ARBA" id="ARBA00022741"/>
    </source>
</evidence>
<dbReference type="OrthoDB" id="2881954at2759"/>
<evidence type="ECO:0000313" key="6">
    <source>
        <dbReference type="Proteomes" id="UP000078237"/>
    </source>
</evidence>
<dbReference type="VEuPathDB" id="FungiDB:MMYC01_204311"/>
<dbReference type="EMBL" id="LCTW02000100">
    <property type="protein sequence ID" value="KXX79009.1"/>
    <property type="molecule type" value="Genomic_DNA"/>
</dbReference>
<evidence type="ECO:0000313" key="5">
    <source>
        <dbReference type="EMBL" id="KXX79009.1"/>
    </source>
</evidence>
<evidence type="ECO:0000259" key="4">
    <source>
        <dbReference type="Pfam" id="PF06414"/>
    </source>
</evidence>
<dbReference type="GO" id="GO:0016301">
    <property type="term" value="F:kinase activity"/>
    <property type="evidence" value="ECO:0007669"/>
    <property type="project" value="InterPro"/>
</dbReference>
<dbReference type="PROSITE" id="PS00675">
    <property type="entry name" value="SIGMA54_INTERACT_1"/>
    <property type="match status" value="1"/>
</dbReference>
<organism evidence="5 6">
    <name type="scientific">Madurella mycetomatis</name>
    <dbReference type="NCBI Taxonomy" id="100816"/>
    <lineage>
        <taxon>Eukaryota</taxon>
        <taxon>Fungi</taxon>
        <taxon>Dikarya</taxon>
        <taxon>Ascomycota</taxon>
        <taxon>Pezizomycotina</taxon>
        <taxon>Sordariomycetes</taxon>
        <taxon>Sordariomycetidae</taxon>
        <taxon>Sordariales</taxon>
        <taxon>Sordariales incertae sedis</taxon>
        <taxon>Madurella</taxon>
    </lineage>
</organism>
<accession>A0A175W669</accession>
<feature type="domain" description="Zeta toxin" evidence="4">
    <location>
        <begin position="136"/>
        <end position="204"/>
    </location>
</feature>
<feature type="region of interest" description="Disordered" evidence="3">
    <location>
        <begin position="1"/>
        <end position="41"/>
    </location>
</feature>
<dbReference type="GO" id="GO:0005524">
    <property type="term" value="F:ATP binding"/>
    <property type="evidence" value="ECO:0007669"/>
    <property type="project" value="UniProtKB-KW"/>
</dbReference>
<sequence length="291" mass="32230">MADPQEYASGEFTQAAPRLSATDNHQPSPHDAHPTATTNPDIPALLASWKLTPSQHEHILHTQILPRELYPFLTSPSPSPSPSQPQPRRRRPLAILILGQTGAGKTRLAPLLLDAFHQQHQQHQQADRASRPPLGLSRLGVLARYHRRLPEAGSRGLPVRLTPRTVHDESYRGLAEAVGWVDRGEEVARVVVVRRNGLVVYANERGEGGEWRDKTAALEALELERARELSVEEKNVAEEDLDMLRAIGDPKIDKELEEIEKLVAGLGAGADRIFPNPKLLDLQDFISIGTE</sequence>
<evidence type="ECO:0000256" key="2">
    <source>
        <dbReference type="ARBA" id="ARBA00022840"/>
    </source>
</evidence>
<reference evidence="5 6" key="1">
    <citation type="journal article" date="2016" name="Genome Announc.">
        <title>Genome Sequence of Madurella mycetomatis mm55, Isolated from a Human Mycetoma Case in Sudan.</title>
        <authorList>
            <person name="Smit S."/>
            <person name="Derks M.F."/>
            <person name="Bervoets S."/>
            <person name="Fahal A."/>
            <person name="van Leeuwen W."/>
            <person name="van Belkum A."/>
            <person name="van de Sande W.W."/>
        </authorList>
    </citation>
    <scope>NUCLEOTIDE SEQUENCE [LARGE SCALE GENOMIC DNA]</scope>
    <source>
        <strain evidence="6">mm55</strain>
    </source>
</reference>
<keyword evidence="1" id="KW-0547">Nucleotide-binding</keyword>
<dbReference type="InterPro" id="IPR027417">
    <property type="entry name" value="P-loop_NTPase"/>
</dbReference>
<evidence type="ECO:0000256" key="3">
    <source>
        <dbReference type="SAM" id="MobiDB-lite"/>
    </source>
</evidence>
<dbReference type="AlphaFoldDB" id="A0A175W669"/>
<comment type="caution">
    <text evidence="5">The sequence shown here is derived from an EMBL/GenBank/DDBJ whole genome shotgun (WGS) entry which is preliminary data.</text>
</comment>
<dbReference type="Proteomes" id="UP000078237">
    <property type="component" value="Unassembled WGS sequence"/>
</dbReference>
<protein>
    <submittedName>
        <fullName evidence="5">Replicase polyprotein</fullName>
    </submittedName>
</protein>
<keyword evidence="6" id="KW-1185">Reference proteome</keyword>
<dbReference type="Gene3D" id="3.40.50.300">
    <property type="entry name" value="P-loop containing nucleotide triphosphate hydrolases"/>
    <property type="match status" value="2"/>
</dbReference>
<keyword evidence="2" id="KW-0067">ATP-binding</keyword>
<dbReference type="InterPro" id="IPR010488">
    <property type="entry name" value="Zeta_toxin_domain"/>
</dbReference>
<dbReference type="InterPro" id="IPR025662">
    <property type="entry name" value="Sigma_54_int_dom_ATP-bd_1"/>
</dbReference>
<dbReference type="Pfam" id="PF06414">
    <property type="entry name" value="Zeta_toxin"/>
    <property type="match status" value="2"/>
</dbReference>
<name>A0A175W669_9PEZI</name>
<feature type="domain" description="Zeta toxin" evidence="4">
    <location>
        <begin position="86"/>
        <end position="119"/>
    </location>
</feature>
<gene>
    <name evidence="5" type="ORF">MMYC01_204311</name>
</gene>